<accession>A0AAE0BEB5</accession>
<comment type="caution">
    <text evidence="1">The sequence shown here is derived from an EMBL/GenBank/DDBJ whole genome shotgun (WGS) entry which is preliminary data.</text>
</comment>
<gene>
    <name evidence="1" type="ORF">CYMTET_55361</name>
</gene>
<reference evidence="1 2" key="1">
    <citation type="journal article" date="2015" name="Genome Biol. Evol.">
        <title>Comparative Genomics of a Bacterivorous Green Alga Reveals Evolutionary Causalities and Consequences of Phago-Mixotrophic Mode of Nutrition.</title>
        <authorList>
            <person name="Burns J.A."/>
            <person name="Paasch A."/>
            <person name="Narechania A."/>
            <person name="Kim E."/>
        </authorList>
    </citation>
    <scope>NUCLEOTIDE SEQUENCE [LARGE SCALE GENOMIC DNA]</scope>
    <source>
        <strain evidence="1 2">PLY_AMNH</strain>
    </source>
</reference>
<dbReference type="Proteomes" id="UP001190700">
    <property type="component" value="Unassembled WGS sequence"/>
</dbReference>
<name>A0AAE0BEB5_9CHLO</name>
<dbReference type="EMBL" id="LGRX02035499">
    <property type="protein sequence ID" value="KAK3234419.1"/>
    <property type="molecule type" value="Genomic_DNA"/>
</dbReference>
<organism evidence="1 2">
    <name type="scientific">Cymbomonas tetramitiformis</name>
    <dbReference type="NCBI Taxonomy" id="36881"/>
    <lineage>
        <taxon>Eukaryota</taxon>
        <taxon>Viridiplantae</taxon>
        <taxon>Chlorophyta</taxon>
        <taxon>Pyramimonadophyceae</taxon>
        <taxon>Pyramimonadales</taxon>
        <taxon>Pyramimonadaceae</taxon>
        <taxon>Cymbomonas</taxon>
    </lineage>
</organism>
<evidence type="ECO:0000313" key="1">
    <source>
        <dbReference type="EMBL" id="KAK3234419.1"/>
    </source>
</evidence>
<dbReference type="AlphaFoldDB" id="A0AAE0BEB5"/>
<protein>
    <submittedName>
        <fullName evidence="1">Uncharacterized protein</fullName>
    </submittedName>
</protein>
<evidence type="ECO:0000313" key="2">
    <source>
        <dbReference type="Proteomes" id="UP001190700"/>
    </source>
</evidence>
<keyword evidence="2" id="KW-1185">Reference proteome</keyword>
<sequence length="292" mass="32241">MAEASADYDYLQDVLSLQRPSSCFSSGAGMVHSSERRAFLVTNLLGMKTWLSTDQGHRRGIRHLQRHMAEFLDYGLPATEVDVRGYVAYAVELRPFRLDSSSVSTYLAGVSKWHAKVAWLVRQAGIVDSSDQPVKVHNPCRHYLVVELLVVLDKRNKQVSQAKSAWTLAEWKCICMSGFDITTRSGLHHGLVFVFCTFGCLRKGATEFGRVLFDLIYGERGVSIQWKSPPDPYESLVLVVYNDEELSPLGGQERRCQGTPTFLPAGGGGTPQGTALARLGGPVPAVTAAHRR</sequence>
<proteinExistence type="predicted"/>